<proteinExistence type="predicted"/>
<sequence length="93" mass="10836">MLKVIIERVIAEGMESTYEATIKSMLRTMLEAPGYVSGVNYKDLKNANHRVIITNWQSEEAWYQWSHSEDRKKLIDAIKPILQQEEKITLLQA</sequence>
<organism evidence="2 3">
    <name type="scientific">Venatoribacter cucullus</name>
    <dbReference type="NCBI Taxonomy" id="2661630"/>
    <lineage>
        <taxon>Bacteria</taxon>
        <taxon>Pseudomonadati</taxon>
        <taxon>Pseudomonadota</taxon>
        <taxon>Gammaproteobacteria</taxon>
        <taxon>Oceanospirillales</taxon>
        <taxon>Oceanospirillaceae</taxon>
        <taxon>Venatoribacter</taxon>
    </lineage>
</organism>
<keyword evidence="2" id="KW-0503">Monooxygenase</keyword>
<dbReference type="KEGG" id="vcw:GJQ55_07580"/>
<dbReference type="EMBL" id="CP046056">
    <property type="protein sequence ID" value="QQD24343.1"/>
    <property type="molecule type" value="Genomic_DNA"/>
</dbReference>
<dbReference type="AlphaFoldDB" id="A0A9E8JLZ2"/>
<evidence type="ECO:0000313" key="3">
    <source>
        <dbReference type="Proteomes" id="UP000596074"/>
    </source>
</evidence>
<dbReference type="Pfam" id="PF03992">
    <property type="entry name" value="ABM"/>
    <property type="match status" value="1"/>
</dbReference>
<keyword evidence="3" id="KW-1185">Reference proteome</keyword>
<evidence type="ECO:0000259" key="1">
    <source>
        <dbReference type="Pfam" id="PF03992"/>
    </source>
</evidence>
<evidence type="ECO:0000313" key="2">
    <source>
        <dbReference type="EMBL" id="QQD24343.1"/>
    </source>
</evidence>
<reference evidence="2 3" key="1">
    <citation type="submission" date="2019-11" db="EMBL/GenBank/DDBJ databases">
        <title>Venatorbacter sp. nov. a predator of Campylobacter and other Gram-negative bacteria.</title>
        <authorList>
            <person name="Saeedi A."/>
            <person name="Cummings N.J."/>
            <person name="Connerton I.F."/>
            <person name="Connerton P.L."/>
        </authorList>
    </citation>
    <scope>NUCLEOTIDE SEQUENCE [LARGE SCALE GENOMIC DNA]</scope>
    <source>
        <strain evidence="2">XL5</strain>
    </source>
</reference>
<protein>
    <submittedName>
        <fullName evidence="2">Antibiotic biosynthesis monooxygenase</fullName>
    </submittedName>
</protein>
<dbReference type="Gene3D" id="3.30.70.100">
    <property type="match status" value="1"/>
</dbReference>
<dbReference type="SUPFAM" id="SSF54909">
    <property type="entry name" value="Dimeric alpha+beta barrel"/>
    <property type="match status" value="1"/>
</dbReference>
<dbReference type="Proteomes" id="UP000596074">
    <property type="component" value="Chromosome"/>
</dbReference>
<name>A0A9E8JLZ2_9GAMM</name>
<gene>
    <name evidence="2" type="ORF">GJQ55_07580</name>
</gene>
<dbReference type="GO" id="GO:0004497">
    <property type="term" value="F:monooxygenase activity"/>
    <property type="evidence" value="ECO:0007669"/>
    <property type="project" value="UniProtKB-KW"/>
</dbReference>
<dbReference type="InterPro" id="IPR007138">
    <property type="entry name" value="ABM_dom"/>
</dbReference>
<feature type="domain" description="ABM" evidence="1">
    <location>
        <begin position="1"/>
        <end position="74"/>
    </location>
</feature>
<dbReference type="RefSeq" id="WP_228344388.1">
    <property type="nucleotide sequence ID" value="NZ_CP045550.1"/>
</dbReference>
<accession>A0A9E8JLZ2</accession>
<dbReference type="InterPro" id="IPR011008">
    <property type="entry name" value="Dimeric_a/b-barrel"/>
</dbReference>
<keyword evidence="2" id="KW-0560">Oxidoreductase</keyword>